<evidence type="ECO:0000313" key="12">
    <source>
        <dbReference type="Proteomes" id="UP001642520"/>
    </source>
</evidence>
<feature type="coiled-coil region" evidence="8">
    <location>
        <begin position="2055"/>
        <end position="2089"/>
    </location>
</feature>
<keyword evidence="4 8" id="KW-0175">Coiled coil</keyword>
<dbReference type="Proteomes" id="UP001642520">
    <property type="component" value="Unassembled WGS sequence"/>
</dbReference>
<dbReference type="SUPFAM" id="SSF52540">
    <property type="entry name" value="P-loop containing nucleoside triphosphate hydrolases"/>
    <property type="match status" value="1"/>
</dbReference>
<protein>
    <recommendedName>
        <fullName evidence="10">Kinesin motor domain-containing protein</fullName>
    </recommendedName>
</protein>
<name>A0ABP1PIX0_XYLVO</name>
<comment type="caution">
    <text evidence="11">The sequence shown here is derived from an EMBL/GenBank/DDBJ whole genome shotgun (WGS) entry which is preliminary data.</text>
</comment>
<evidence type="ECO:0000256" key="2">
    <source>
        <dbReference type="ARBA" id="ARBA00022741"/>
    </source>
</evidence>
<evidence type="ECO:0000256" key="4">
    <source>
        <dbReference type="ARBA" id="ARBA00023054"/>
    </source>
</evidence>
<evidence type="ECO:0000256" key="1">
    <source>
        <dbReference type="ARBA" id="ARBA00004245"/>
    </source>
</evidence>
<keyword evidence="3 7" id="KW-0067">ATP-binding</keyword>
<keyword evidence="2 7" id="KW-0547">Nucleotide-binding</keyword>
<evidence type="ECO:0000256" key="8">
    <source>
        <dbReference type="SAM" id="Coils"/>
    </source>
</evidence>
<keyword evidence="5 7" id="KW-0505">Motor protein</keyword>
<dbReference type="Gene3D" id="3.40.850.10">
    <property type="entry name" value="Kinesin motor domain"/>
    <property type="match status" value="1"/>
</dbReference>
<feature type="domain" description="Kinesin motor" evidence="10">
    <location>
        <begin position="4"/>
        <end position="321"/>
    </location>
</feature>
<dbReference type="InterPro" id="IPR001752">
    <property type="entry name" value="Kinesin_motor_dom"/>
</dbReference>
<dbReference type="PROSITE" id="PS50067">
    <property type="entry name" value="KINESIN_MOTOR_2"/>
    <property type="match status" value="1"/>
</dbReference>
<feature type="coiled-coil region" evidence="8">
    <location>
        <begin position="1887"/>
        <end position="1973"/>
    </location>
</feature>
<feature type="binding site" evidence="7">
    <location>
        <begin position="88"/>
        <end position="95"/>
    </location>
    <ligand>
        <name>ATP</name>
        <dbReference type="ChEBI" id="CHEBI:30616"/>
    </ligand>
</feature>
<evidence type="ECO:0000259" key="10">
    <source>
        <dbReference type="PROSITE" id="PS50067"/>
    </source>
</evidence>
<accession>A0ABP1PIX0</accession>
<evidence type="ECO:0000313" key="11">
    <source>
        <dbReference type="EMBL" id="CAL7952357.1"/>
    </source>
</evidence>
<dbReference type="PRINTS" id="PR00380">
    <property type="entry name" value="KINESINHEAVY"/>
</dbReference>
<dbReference type="EMBL" id="CAXAJV020001301">
    <property type="protein sequence ID" value="CAL7952357.1"/>
    <property type="molecule type" value="Genomic_DNA"/>
</dbReference>
<dbReference type="PANTHER" id="PTHR47968:SF75">
    <property type="entry name" value="CENTROMERE-ASSOCIATED PROTEIN E"/>
    <property type="match status" value="1"/>
</dbReference>
<feature type="compositionally biased region" description="Low complexity" evidence="9">
    <location>
        <begin position="2017"/>
        <end position="2026"/>
    </location>
</feature>
<evidence type="ECO:0000256" key="9">
    <source>
        <dbReference type="SAM" id="MobiDB-lite"/>
    </source>
</evidence>
<comment type="similarity">
    <text evidence="7">Belongs to the TRAFAC class myosin-kinesin ATPase superfamily. Kinesin family.</text>
</comment>
<keyword evidence="6" id="KW-0963">Cytoplasm</keyword>
<evidence type="ECO:0000256" key="5">
    <source>
        <dbReference type="ARBA" id="ARBA00023175"/>
    </source>
</evidence>
<evidence type="ECO:0000256" key="7">
    <source>
        <dbReference type="PROSITE-ProRule" id="PRU00283"/>
    </source>
</evidence>
<feature type="coiled-coil region" evidence="8">
    <location>
        <begin position="1585"/>
        <end position="1839"/>
    </location>
</feature>
<dbReference type="InterPro" id="IPR036961">
    <property type="entry name" value="Kinesin_motor_dom_sf"/>
</dbReference>
<feature type="coiled-coil region" evidence="8">
    <location>
        <begin position="583"/>
        <end position="624"/>
    </location>
</feature>
<comment type="subcellular location">
    <subcellularLocation>
        <location evidence="1">Cytoplasm</location>
        <location evidence="1">Cytoskeleton</location>
    </subcellularLocation>
</comment>
<keyword evidence="6" id="KW-0206">Cytoskeleton</keyword>
<organism evidence="11 12">
    <name type="scientific">Xylocopa violacea</name>
    <name type="common">Violet carpenter bee</name>
    <name type="synonym">Apis violacea</name>
    <dbReference type="NCBI Taxonomy" id="135666"/>
    <lineage>
        <taxon>Eukaryota</taxon>
        <taxon>Metazoa</taxon>
        <taxon>Ecdysozoa</taxon>
        <taxon>Arthropoda</taxon>
        <taxon>Hexapoda</taxon>
        <taxon>Insecta</taxon>
        <taxon>Pterygota</taxon>
        <taxon>Neoptera</taxon>
        <taxon>Endopterygota</taxon>
        <taxon>Hymenoptera</taxon>
        <taxon>Apocrita</taxon>
        <taxon>Aculeata</taxon>
        <taxon>Apoidea</taxon>
        <taxon>Anthophila</taxon>
        <taxon>Apidae</taxon>
        <taxon>Xylocopa</taxon>
        <taxon>Xylocopa</taxon>
    </lineage>
</organism>
<dbReference type="PANTHER" id="PTHR47968">
    <property type="entry name" value="CENTROMERE PROTEIN E"/>
    <property type="match status" value="1"/>
</dbReference>
<gene>
    <name evidence="11" type="ORF">XYLVIOL_LOCUS11029</name>
</gene>
<reference evidence="11 12" key="1">
    <citation type="submission" date="2024-08" db="EMBL/GenBank/DDBJ databases">
        <authorList>
            <person name="Will J Nash"/>
            <person name="Angela Man"/>
            <person name="Seanna McTaggart"/>
            <person name="Kendall Baker"/>
            <person name="Tom Barker"/>
            <person name="Leah Catchpole"/>
            <person name="Alex Durrant"/>
            <person name="Karim Gharbi"/>
            <person name="Naomi Irish"/>
            <person name="Gemy Kaithakottil"/>
            <person name="Debby Ku"/>
            <person name="Aaliyah Providence"/>
            <person name="Felix Shaw"/>
            <person name="David Swarbreck"/>
            <person name="Chris Watkins"/>
            <person name="Ann M. McCartney"/>
            <person name="Giulio Formenti"/>
            <person name="Alice Mouton"/>
            <person name="Noel Vella"/>
            <person name="Bjorn M von Reumont"/>
            <person name="Adriana Vella"/>
            <person name="Wilfried Haerty"/>
        </authorList>
    </citation>
    <scope>NUCLEOTIDE SEQUENCE [LARGE SCALE GENOMIC DNA]</scope>
</reference>
<evidence type="ECO:0000256" key="3">
    <source>
        <dbReference type="ARBA" id="ARBA00022840"/>
    </source>
</evidence>
<feature type="coiled-coil region" evidence="8">
    <location>
        <begin position="2181"/>
        <end position="2208"/>
    </location>
</feature>
<evidence type="ECO:0000256" key="6">
    <source>
        <dbReference type="ARBA" id="ARBA00023212"/>
    </source>
</evidence>
<feature type="coiled-coil region" evidence="8">
    <location>
        <begin position="709"/>
        <end position="833"/>
    </location>
</feature>
<dbReference type="SMART" id="SM00129">
    <property type="entry name" value="KISc"/>
    <property type="match status" value="1"/>
</dbReference>
<dbReference type="Pfam" id="PF00225">
    <property type="entry name" value="Kinesin"/>
    <property type="match status" value="1"/>
</dbReference>
<feature type="coiled-coil region" evidence="8">
    <location>
        <begin position="1432"/>
        <end position="1533"/>
    </location>
</feature>
<feature type="coiled-coil region" evidence="8">
    <location>
        <begin position="989"/>
        <end position="1306"/>
    </location>
</feature>
<proteinExistence type="inferred from homology"/>
<feature type="region of interest" description="Disordered" evidence="9">
    <location>
        <begin position="2013"/>
        <end position="2043"/>
    </location>
</feature>
<dbReference type="InterPro" id="IPR027417">
    <property type="entry name" value="P-loop_NTPase"/>
</dbReference>
<feature type="coiled-coil region" evidence="8">
    <location>
        <begin position="1333"/>
        <end position="1398"/>
    </location>
</feature>
<dbReference type="InterPro" id="IPR027640">
    <property type="entry name" value="Kinesin-like_fam"/>
</dbReference>
<sequence length="2265" mass="264208">MSSDIKVGIKLRPLTKREVDENLSIHWVVKENSIISLDQETKKWKDNEFHFDHIFDVNTTNFNVFDSIIRPVVDGTLNGFNGTIFCYGQFDSGKTYTMTGTSEDPGIIPLSIEHIFNIISNTIKREFLLRVSYLEICDEKINDLLNKNQIDLKLYKNDNGQVVVNCKEEIINSSDSILSKMKEGMKNKEIQEADRNDNIKSHNIFRITIESRELEGDSRNIVQVSQLNFVELAGFEKVCSTNVTQEHQIDISLSTFQSLILQLSRSENVQEYTNYNNSKLIELLQSSLSGNAFIALICTVKPIVLDETYCTLMFASESKSIKTWPQRNEVMTDASLLIRYSKLLTKLETELESVQKGNSSTETEDVESNKLQCKHRINHLLQERIRLLKSQIISGYKRDCEEPFKYKSRKKQTLLNPGKFKQYLPVFNNKTDLPTIIEISPETQYKEDIMQSVDVINQTLQTTFTDFELDLIDCTADVKCTEDEYSVKSVYDNSLLTPEKQDTSVQTSSNEVSPDTPKSTLRKYILDLSKDLTELREFTTLEKQLLCEENHCLTHNSKEQTSKESTCSGFINDEDTVPSSNLIVQLQKENNRLTEELELKKHQLNEIQDDVQSLKLDIEMLKKTIYSLTIENTDMSNKLSIEKERTKQVETALQKTIDEFYTRISNLTNEKVHLESDIMVLNDQLKSARPKTPEKFNDEQLVIKYLSKIDALKTENIELSAVIAEKNKELESIKESKSLLYDHECIYKDKVTSLTEKVECLATENNELSTQLIEKIEENDTLKEECDILESKMSSMKNVSSDENDVEQLKLVNNSLKAEIIELKMKLTMLADENTKISYNLLENMDDFDKLCNEKSSNNSLRLSTSLCNSAETNEIMKKMLQEESNEELANKVVKLQDEVNHLSRLNKKLSDLKLSSCNQCAHLKNLNENRRTLKVERKVLNHKLTVLQKRFDQKCADVEALKLKANQELNLSFADTSLNVSFADSMNVSFVEERIQHLNNELQTERNNHEKLSALYIEKCDEIENLQAEAIDTKSSDEDCKRALKNETRLEQFQKSLDKLKKDIDEIKGNNTNFFSEFSKFKMEKTNLLHEIETLKTVNETLQQKVFDKEIVAATATEKAQILESEVLSMNNEIELFSVKEKMMQSEKLTLEVELEDLRAEKENKDVLINRLNQTIDELNECITSLKSELDLVTNQKHELTVSTETIERKYKDELQIITEQYDKLEEEKAESIEAEKRAILRTKELETDIEKLKKDLENQERLYEEVKRKISQLESLLQESENEKDALKKKLQILESKLIDSKDDLVSKYKGEFETLTKKFAEYTKESEIKLTKINETLNKYVEDNDNLTLELAKLRDIELKLKNLQNKDEHLHSEEKTLSNANKKLKEELDAVKECMMKELKSFKHEVNCAEFLNKTANDIFIIFLHTIMSKEEEIIKQVKEEFEKEKQELEDERRQSADSEKRTTLWAKELENETEKLQMDLTRKECLLKEQQNKVCQLEHLLRESNCEREILKEKMETLKTDYNNLQSEFDKQCRVDIPQREDAIIIAQKREKEIQEAFKRKEVELQSKMKSEIHLYEKRIKDLTCSIETYKTKNMELKNNIEGLEANQKQLKNIIEANSLELKMNKQSIHNMTIDLEQLTEAYNEVNREAEQKTCKIENITALLKNKCDMLSEYKAKLESVMPDYEMLKNQVKDRKENIERYKEEIAQLKIEKEKQIEVIKDKLNSEEITNIGLNKQLNELNNKNIALIEELDNLKEKCEELQRTNVKLEKKIRNSTSKVKAETEMEELKDINKRLQNNLDGASNRISELQESKNKILKELVDLKGQYDLLSRENIEVKKSLSLYKSKQSSPCLLQEDSKYDALLQEKNKIALELEGNKLLLKKKEKEIRENVSQIENLSIKKNELDNQLKECTAIIHERDEEVLHLKDKLLVHQAENKLVNDLEEKLKILEAENKKLETQLKVFQVKSQINMKQVDDTKLHNENVLCNLKKESSDLQVKLNNYENKLEMKSSSGSSRSTSPAFEKNRRRRSRNETFNQRRQLEDVDIDIPETEETCQILRKKIRELELELVSKSGQITALEIQIQSENFPYQKKCKELEELMLTFRKKNTELSIEVRNLQRTLNDVNALECDTCRRWRINKRDQACQTSSTSNKTEDRAKMMKLEKDNILMKNICHIRNRQIKDLENKVKDLETQAASSSKCIEFLKENFSQQYTSTMHFKKQFDLEKNTKPAMKENIPANVLKFTKSSNYGRSIWNNY</sequence>
<keyword evidence="12" id="KW-1185">Reference proteome</keyword>
<feature type="coiled-coil region" evidence="8">
    <location>
        <begin position="879"/>
        <end position="944"/>
    </location>
</feature>